<dbReference type="SMART" id="SM00347">
    <property type="entry name" value="HTH_MARR"/>
    <property type="match status" value="1"/>
</dbReference>
<reference evidence="3" key="1">
    <citation type="journal article" date="2019" name="Int. J. Syst. Evol. Microbiol.">
        <title>The Global Catalogue of Microorganisms (GCM) 10K type strain sequencing project: providing services to taxonomists for standard genome sequencing and annotation.</title>
        <authorList>
            <consortium name="The Broad Institute Genomics Platform"/>
            <consortium name="The Broad Institute Genome Sequencing Center for Infectious Disease"/>
            <person name="Wu L."/>
            <person name="Ma J."/>
        </authorList>
    </citation>
    <scope>NUCLEOTIDE SEQUENCE [LARGE SCALE GENOMIC DNA]</scope>
    <source>
        <strain evidence="3">JCM 12165</strain>
    </source>
</reference>
<dbReference type="PANTHER" id="PTHR33164:SF43">
    <property type="entry name" value="HTH-TYPE TRANSCRIPTIONAL REPRESSOR YETL"/>
    <property type="match status" value="1"/>
</dbReference>
<dbReference type="PANTHER" id="PTHR33164">
    <property type="entry name" value="TRANSCRIPTIONAL REGULATOR, MARR FAMILY"/>
    <property type="match status" value="1"/>
</dbReference>
<dbReference type="RefSeq" id="WP_343984727.1">
    <property type="nucleotide sequence ID" value="NZ_BAAAJG010000025.1"/>
</dbReference>
<dbReference type="Gene3D" id="1.10.10.10">
    <property type="entry name" value="Winged helix-like DNA-binding domain superfamily/Winged helix DNA-binding domain"/>
    <property type="match status" value="1"/>
</dbReference>
<sequence>MHSAIEAPPARLKGTPSWLVNQTATHASRLVTEGFAAVGARRYHYSLLAALSEFGPSSQAALGRHTGIDRSDVVAMLNELSEQQLVERSVDPGNRRRNIVTLTDAGTARLAELDHLLAGIQDELLAPLAPAEREQLVTLLGRVVEHHRAGGLGSKP</sequence>
<keyword evidence="3" id="KW-1185">Reference proteome</keyword>
<name>A0ABW4FWH0_9PSEU</name>
<dbReference type="InterPro" id="IPR000835">
    <property type="entry name" value="HTH_MarR-typ"/>
</dbReference>
<organism evidence="2 3">
    <name type="scientific">Pseudonocardia aurantiaca</name>
    <dbReference type="NCBI Taxonomy" id="75290"/>
    <lineage>
        <taxon>Bacteria</taxon>
        <taxon>Bacillati</taxon>
        <taxon>Actinomycetota</taxon>
        <taxon>Actinomycetes</taxon>
        <taxon>Pseudonocardiales</taxon>
        <taxon>Pseudonocardiaceae</taxon>
        <taxon>Pseudonocardia</taxon>
    </lineage>
</organism>
<evidence type="ECO:0000259" key="1">
    <source>
        <dbReference type="PROSITE" id="PS50995"/>
    </source>
</evidence>
<dbReference type="EMBL" id="JBHUCP010000033">
    <property type="protein sequence ID" value="MFD1534286.1"/>
    <property type="molecule type" value="Genomic_DNA"/>
</dbReference>
<dbReference type="InterPro" id="IPR036388">
    <property type="entry name" value="WH-like_DNA-bd_sf"/>
</dbReference>
<evidence type="ECO:0000313" key="3">
    <source>
        <dbReference type="Proteomes" id="UP001597145"/>
    </source>
</evidence>
<protein>
    <submittedName>
        <fullName evidence="2">MarR family winged helix-turn-helix transcriptional regulator</fullName>
    </submittedName>
</protein>
<feature type="domain" description="HTH marR-type" evidence="1">
    <location>
        <begin position="1"/>
        <end position="145"/>
    </location>
</feature>
<comment type="caution">
    <text evidence="2">The sequence shown here is derived from an EMBL/GenBank/DDBJ whole genome shotgun (WGS) entry which is preliminary data.</text>
</comment>
<evidence type="ECO:0000313" key="2">
    <source>
        <dbReference type="EMBL" id="MFD1534286.1"/>
    </source>
</evidence>
<dbReference type="PROSITE" id="PS50995">
    <property type="entry name" value="HTH_MARR_2"/>
    <property type="match status" value="1"/>
</dbReference>
<dbReference type="SUPFAM" id="SSF46785">
    <property type="entry name" value="Winged helix' DNA-binding domain"/>
    <property type="match status" value="1"/>
</dbReference>
<gene>
    <name evidence="2" type="ORF">ACFSCY_33205</name>
</gene>
<proteinExistence type="predicted"/>
<accession>A0ABW4FWH0</accession>
<dbReference type="PRINTS" id="PR00598">
    <property type="entry name" value="HTHMARR"/>
</dbReference>
<dbReference type="InterPro" id="IPR036390">
    <property type="entry name" value="WH_DNA-bd_sf"/>
</dbReference>
<dbReference type="Proteomes" id="UP001597145">
    <property type="component" value="Unassembled WGS sequence"/>
</dbReference>
<dbReference type="Pfam" id="PF12802">
    <property type="entry name" value="MarR_2"/>
    <property type="match status" value="1"/>
</dbReference>
<dbReference type="InterPro" id="IPR039422">
    <property type="entry name" value="MarR/SlyA-like"/>
</dbReference>